<evidence type="ECO:0000256" key="28">
    <source>
        <dbReference type="PROSITE-ProRule" id="PRU10141"/>
    </source>
</evidence>
<evidence type="ECO:0000256" key="29">
    <source>
        <dbReference type="SAM" id="Phobius"/>
    </source>
</evidence>
<keyword evidence="7" id="KW-1003">Cell membrane</keyword>
<dbReference type="PROSITE" id="PS00107">
    <property type="entry name" value="PROTEIN_KINASE_ATP"/>
    <property type="match status" value="1"/>
</dbReference>
<keyword evidence="14" id="KW-0677">Repeat</keyword>
<dbReference type="InterPro" id="IPR055414">
    <property type="entry name" value="LRR_R13L4/SHOC2-like"/>
</dbReference>
<reference evidence="31" key="3">
    <citation type="submission" date="2015-04" db="UniProtKB">
        <authorList>
            <consortium name="EnsemblPlants"/>
        </authorList>
    </citation>
    <scope>IDENTIFICATION</scope>
</reference>
<evidence type="ECO:0000256" key="4">
    <source>
        <dbReference type="ARBA" id="ARBA00004479"/>
    </source>
</evidence>
<dbReference type="InterPro" id="IPR000719">
    <property type="entry name" value="Prot_kinase_dom"/>
</dbReference>
<dbReference type="GO" id="GO:0005524">
    <property type="term" value="F:ATP binding"/>
    <property type="evidence" value="ECO:0007669"/>
    <property type="project" value="UniProtKB-UniRule"/>
</dbReference>
<evidence type="ECO:0000256" key="20">
    <source>
        <dbReference type="ARBA" id="ARBA00023136"/>
    </source>
</evidence>
<evidence type="ECO:0000313" key="32">
    <source>
        <dbReference type="Proteomes" id="UP000032180"/>
    </source>
</evidence>
<dbReference type="STRING" id="77586.A0A0D9WRL6"/>
<dbReference type="Pfam" id="PF08263">
    <property type="entry name" value="LRRNT_2"/>
    <property type="match status" value="1"/>
</dbReference>
<dbReference type="FunFam" id="3.80.10.10:FF:001158">
    <property type="entry name" value="Leucine-rich repeat protein kinase family protein"/>
    <property type="match status" value="1"/>
</dbReference>
<dbReference type="PROSITE" id="PS00108">
    <property type="entry name" value="PROTEIN_KINASE_ST"/>
    <property type="match status" value="1"/>
</dbReference>
<comment type="similarity">
    <text evidence="5">Belongs to the protein kinase superfamily. Ser/Thr protein kinase family.</text>
</comment>
<protein>
    <recommendedName>
        <fullName evidence="27">Receptor kinase-like protein Xa21</fullName>
        <ecNumber evidence="6">2.7.11.1</ecNumber>
    </recommendedName>
</protein>
<evidence type="ECO:0000256" key="22">
    <source>
        <dbReference type="ARBA" id="ARBA00023180"/>
    </source>
</evidence>
<dbReference type="eggNOG" id="ENOG502QPYS">
    <property type="taxonomic scope" value="Eukaryota"/>
</dbReference>
<reference evidence="31 32" key="1">
    <citation type="submission" date="2012-08" db="EMBL/GenBank/DDBJ databases">
        <title>Oryza genome evolution.</title>
        <authorList>
            <person name="Wing R.A."/>
        </authorList>
    </citation>
    <scope>NUCLEOTIDE SEQUENCE</scope>
</reference>
<dbReference type="InterPro" id="IPR008271">
    <property type="entry name" value="Ser/Thr_kinase_AS"/>
</dbReference>
<comment type="catalytic activity">
    <reaction evidence="23">
        <text>L-threonyl-[protein] + ATP = O-phospho-L-threonyl-[protein] + ADP + H(+)</text>
        <dbReference type="Rhea" id="RHEA:46608"/>
        <dbReference type="Rhea" id="RHEA-COMP:11060"/>
        <dbReference type="Rhea" id="RHEA-COMP:11605"/>
        <dbReference type="ChEBI" id="CHEBI:15378"/>
        <dbReference type="ChEBI" id="CHEBI:30013"/>
        <dbReference type="ChEBI" id="CHEBI:30616"/>
        <dbReference type="ChEBI" id="CHEBI:61977"/>
        <dbReference type="ChEBI" id="CHEBI:456216"/>
        <dbReference type="EC" id="2.7.11.1"/>
    </reaction>
</comment>
<dbReference type="Pfam" id="PF00560">
    <property type="entry name" value="LRR_1"/>
    <property type="match status" value="2"/>
</dbReference>
<dbReference type="SUPFAM" id="SSF52058">
    <property type="entry name" value="L domain-like"/>
    <property type="match status" value="1"/>
</dbReference>
<comment type="function">
    <text evidence="25">Receptor kinase that detects X.oryzae pv. oryzae protein Ax21 to promote innate immunity. Following X.oryzae pv. oryzae protein Ax21 detection, undergoes cleavage, releasing the processed protein kinase Xa21 chain.</text>
</comment>
<dbReference type="InterPro" id="IPR001245">
    <property type="entry name" value="Ser-Thr/Tyr_kinase_cat_dom"/>
</dbReference>
<dbReference type="SMART" id="SM00220">
    <property type="entry name" value="S_TKc"/>
    <property type="match status" value="1"/>
</dbReference>
<feature type="binding site" evidence="28">
    <location>
        <position position="830"/>
    </location>
    <ligand>
        <name>ATP</name>
        <dbReference type="ChEBI" id="CHEBI:30616"/>
    </ligand>
</feature>
<evidence type="ECO:0000256" key="25">
    <source>
        <dbReference type="ARBA" id="ARBA00054320"/>
    </source>
</evidence>
<evidence type="ECO:0000256" key="1">
    <source>
        <dbReference type="ARBA" id="ARBA00001936"/>
    </source>
</evidence>
<evidence type="ECO:0000259" key="30">
    <source>
        <dbReference type="PROSITE" id="PS50011"/>
    </source>
</evidence>
<dbReference type="InterPro" id="IPR013210">
    <property type="entry name" value="LRR_N_plant-typ"/>
</dbReference>
<evidence type="ECO:0000256" key="2">
    <source>
        <dbReference type="ARBA" id="ARBA00004162"/>
    </source>
</evidence>
<dbReference type="FunFam" id="3.80.10.10:FF:000129">
    <property type="entry name" value="Leucine-rich repeat receptor-like kinase"/>
    <property type="match status" value="1"/>
</dbReference>
<reference evidence="32" key="2">
    <citation type="submission" date="2013-12" db="EMBL/GenBank/DDBJ databases">
        <authorList>
            <person name="Yu Y."/>
            <person name="Lee S."/>
            <person name="de Baynast K."/>
            <person name="Wissotski M."/>
            <person name="Liu L."/>
            <person name="Talag J."/>
            <person name="Goicoechea J."/>
            <person name="Angelova A."/>
            <person name="Jetty R."/>
            <person name="Kudrna D."/>
            <person name="Golser W."/>
            <person name="Rivera L."/>
            <person name="Zhang J."/>
            <person name="Wing R."/>
        </authorList>
    </citation>
    <scope>NUCLEOTIDE SEQUENCE</scope>
</reference>
<dbReference type="FunFam" id="1.10.510.10:FF:000358">
    <property type="entry name" value="Putative leucine-rich repeat receptor-like serine/threonine-protein kinase"/>
    <property type="match status" value="1"/>
</dbReference>
<dbReference type="SUPFAM" id="SSF56112">
    <property type="entry name" value="Protein kinase-like (PK-like)"/>
    <property type="match status" value="1"/>
</dbReference>
<evidence type="ECO:0000256" key="8">
    <source>
        <dbReference type="ARBA" id="ARBA00022527"/>
    </source>
</evidence>
<keyword evidence="20 29" id="KW-0472">Membrane</keyword>
<keyword evidence="8" id="KW-0723">Serine/threonine-protein kinase</keyword>
<feature type="domain" description="Protein kinase" evidence="30">
    <location>
        <begin position="801"/>
        <end position="1099"/>
    </location>
</feature>
<dbReference type="Pfam" id="PF13855">
    <property type="entry name" value="LRR_8"/>
    <property type="match status" value="2"/>
</dbReference>
<evidence type="ECO:0000256" key="6">
    <source>
        <dbReference type="ARBA" id="ARBA00012513"/>
    </source>
</evidence>
<dbReference type="InterPro" id="IPR032675">
    <property type="entry name" value="LRR_dom_sf"/>
</dbReference>
<keyword evidence="32" id="KW-1185">Reference proteome</keyword>
<dbReference type="EnsemblPlants" id="LPERR06G16240.1">
    <property type="protein sequence ID" value="LPERR06G16240.1"/>
    <property type="gene ID" value="LPERR06G16240"/>
</dbReference>
<feature type="transmembrane region" description="Helical" evidence="29">
    <location>
        <begin position="744"/>
        <end position="768"/>
    </location>
</feature>
<dbReference type="InterPro" id="IPR017441">
    <property type="entry name" value="Protein_kinase_ATP_BS"/>
</dbReference>
<organism evidence="31 32">
    <name type="scientific">Leersia perrieri</name>
    <dbReference type="NCBI Taxonomy" id="77586"/>
    <lineage>
        <taxon>Eukaryota</taxon>
        <taxon>Viridiplantae</taxon>
        <taxon>Streptophyta</taxon>
        <taxon>Embryophyta</taxon>
        <taxon>Tracheophyta</taxon>
        <taxon>Spermatophyta</taxon>
        <taxon>Magnoliopsida</taxon>
        <taxon>Liliopsida</taxon>
        <taxon>Poales</taxon>
        <taxon>Poaceae</taxon>
        <taxon>BOP clade</taxon>
        <taxon>Oryzoideae</taxon>
        <taxon>Oryzeae</taxon>
        <taxon>Oryzinae</taxon>
        <taxon>Leersia</taxon>
    </lineage>
</organism>
<dbReference type="AlphaFoldDB" id="A0A0D9WRL6"/>
<feature type="transmembrane region" description="Helical" evidence="29">
    <location>
        <begin position="52"/>
        <end position="73"/>
    </location>
</feature>
<dbReference type="FunFam" id="3.80.10.10:FF:000288">
    <property type="entry name" value="LRR receptor-like serine/threonine-protein kinase EFR"/>
    <property type="match status" value="1"/>
</dbReference>
<dbReference type="InterPro" id="IPR011009">
    <property type="entry name" value="Kinase-like_dom_sf"/>
</dbReference>
<dbReference type="Pfam" id="PF23598">
    <property type="entry name" value="LRR_14"/>
    <property type="match status" value="1"/>
</dbReference>
<evidence type="ECO:0000256" key="18">
    <source>
        <dbReference type="ARBA" id="ARBA00022840"/>
    </source>
</evidence>
<keyword evidence="12 29" id="KW-0812">Transmembrane</keyword>
<evidence type="ECO:0000256" key="11">
    <source>
        <dbReference type="ARBA" id="ARBA00022679"/>
    </source>
</evidence>
<dbReference type="InterPro" id="IPR051809">
    <property type="entry name" value="Plant_receptor-like_S/T_kinase"/>
</dbReference>
<dbReference type="Gene3D" id="3.30.200.20">
    <property type="entry name" value="Phosphorylase Kinase, domain 1"/>
    <property type="match status" value="1"/>
</dbReference>
<dbReference type="PROSITE" id="PS50011">
    <property type="entry name" value="PROTEIN_KINASE_DOM"/>
    <property type="match status" value="1"/>
</dbReference>
<evidence type="ECO:0000256" key="3">
    <source>
        <dbReference type="ARBA" id="ARBA00004389"/>
    </source>
</evidence>
<dbReference type="Gramene" id="LPERR06G16240.1">
    <property type="protein sequence ID" value="LPERR06G16240.1"/>
    <property type="gene ID" value="LPERR06G16240"/>
</dbReference>
<keyword evidence="21" id="KW-0675">Receptor</keyword>
<comment type="cofactor">
    <cofactor evidence="1">
        <name>Mn(2+)</name>
        <dbReference type="ChEBI" id="CHEBI:29035"/>
    </cofactor>
</comment>
<evidence type="ECO:0000256" key="24">
    <source>
        <dbReference type="ARBA" id="ARBA00048679"/>
    </source>
</evidence>
<sequence length="1106" mass="120477">MCTWIIRVPTVSWIRLDAGAIEHLCITVLLLQKKFSSPLKLSHRVVMACMGALSSGLVWLCLCTIFLSLPLALSDDHENDRQALLCFKSQLSGPTGVLASWNNASMEFCNWHGINCSTQSPRRVTKIVLASEGISGSISPCVANLTSLTRLQLSNNSFYGSIPSELGLLRQLNNLNLSMNSLEEVNLSKNKLEGRIPSAFGSLSKLKIIILSSNRLTGDIPASSGNSLSLKYVDLSSNVLTGSIPESLVNSSSLRVLVLTSNTLSGEIPKALFNSSSLIAVYLDENNFAGSIPLVAASSLPLQYLYLGGNKLSGKIPSSLGNLSSLLDLSLTRNNLIGSIPDSLGHITTLYLLNLNVNNLTGNVPSSIFNLSSLTIVAMINNSLTGELPSNIGYTLPNIETLTLSGNRFKGSIPPTLVNASHLRVLQLSNNSLHGLVPLFGSLPNLENLILSYNNLEADNWSFISSLSNCSKLTKLLIEGSNLKEIGNLKSLEMFEIDYNLLTGNIPPAIGNLQNLVILSLAHNKLSGQIPNTIGNLVKLTDLKLDRNNFSGGIPAALEHCTQLNVLNLAYNSLTGRIPNRIFKISSLSQEFDLSHNYLFGGIPDEVGNLINLKKLSISNNRLSGNISSNLGQCVVLESLQIQSNLFVGSIPKSFESLVGIQKMDISQNNLSGKIPEFLGNFSLLYDLNLSFNNFDGEVPASVIFRNASVISMEGNNGLCARTSIEGIPLCSTQVHRKRKLKSMGLILVIVIPTISVAIISLSFVVFLRKRIQVKPTLPQFNEHRLKNIAYEDIAKATNMFSSDNLIGSGSFSMVYKGNLQLRKDEVAIKIFSLGAYGAHKSFIAECETLRNVRHRNLVKVITLCCSVDANGADFKALVFPYMQNGNLDTWLHPKCHKLSRRNILSISQRVSIALDVAFALDYLHNQCATPLIHCDLKPSNILLDLDMVAYVSDFGLARFVYSRLTAEEGTSTSLTCLKGSIGYIPPEYGMGKDISTKGDVYSFGILLLEIMTGSRPTDEKYNSSTTLHEFVDAAFPDNIYEVLDPAMLQNELVAIDMMEKCIISLVKIGLSCSVPLPKERPEMGQVASMILEIKHAASNMHVRSS</sequence>
<dbReference type="EC" id="2.7.11.1" evidence="6"/>
<keyword evidence="18 28" id="KW-0067">ATP-binding</keyword>
<name>A0A0D9WRL6_9ORYZ</name>
<dbReference type="GO" id="GO:0005886">
    <property type="term" value="C:plasma membrane"/>
    <property type="evidence" value="ECO:0007669"/>
    <property type="project" value="UniProtKB-SubCell"/>
</dbReference>
<evidence type="ECO:0000256" key="17">
    <source>
        <dbReference type="ARBA" id="ARBA00022824"/>
    </source>
</evidence>
<dbReference type="InterPro" id="IPR003591">
    <property type="entry name" value="Leu-rich_rpt_typical-subtyp"/>
</dbReference>
<dbReference type="PANTHER" id="PTHR27008">
    <property type="entry name" value="OS04G0122200 PROTEIN"/>
    <property type="match status" value="1"/>
</dbReference>
<evidence type="ECO:0000256" key="27">
    <source>
        <dbReference type="ARBA" id="ARBA00072040"/>
    </source>
</evidence>
<keyword evidence="22" id="KW-0325">Glycoprotein</keyword>
<keyword evidence="15 28" id="KW-0547">Nucleotide-binding</keyword>
<evidence type="ECO:0000256" key="9">
    <source>
        <dbReference type="ARBA" id="ARBA00022553"/>
    </source>
</evidence>
<dbReference type="FunFam" id="3.80.10.10:FF:000383">
    <property type="entry name" value="Leucine-rich repeat receptor protein kinase EMS1"/>
    <property type="match status" value="1"/>
</dbReference>
<evidence type="ECO:0000313" key="31">
    <source>
        <dbReference type="EnsemblPlants" id="LPERR06G16240.1"/>
    </source>
</evidence>
<evidence type="ECO:0000256" key="10">
    <source>
        <dbReference type="ARBA" id="ARBA00022614"/>
    </source>
</evidence>
<comment type="catalytic activity">
    <reaction evidence="24">
        <text>L-seryl-[protein] + ATP = O-phospho-L-seryl-[protein] + ADP + H(+)</text>
        <dbReference type="Rhea" id="RHEA:17989"/>
        <dbReference type="Rhea" id="RHEA-COMP:9863"/>
        <dbReference type="Rhea" id="RHEA-COMP:11604"/>
        <dbReference type="ChEBI" id="CHEBI:15378"/>
        <dbReference type="ChEBI" id="CHEBI:29999"/>
        <dbReference type="ChEBI" id="CHEBI:30616"/>
        <dbReference type="ChEBI" id="CHEBI:83421"/>
        <dbReference type="ChEBI" id="CHEBI:456216"/>
        <dbReference type="EC" id="2.7.11.1"/>
    </reaction>
</comment>
<accession>A0A0D9WRL6</accession>
<keyword evidence="10" id="KW-0433">Leucine-rich repeat</keyword>
<evidence type="ECO:0000256" key="12">
    <source>
        <dbReference type="ARBA" id="ARBA00022692"/>
    </source>
</evidence>
<evidence type="ECO:0000256" key="15">
    <source>
        <dbReference type="ARBA" id="ARBA00022741"/>
    </source>
</evidence>
<evidence type="ECO:0000256" key="23">
    <source>
        <dbReference type="ARBA" id="ARBA00047899"/>
    </source>
</evidence>
<evidence type="ECO:0000256" key="7">
    <source>
        <dbReference type="ARBA" id="ARBA00022475"/>
    </source>
</evidence>
<keyword evidence="19 29" id="KW-1133">Transmembrane helix</keyword>
<dbReference type="Proteomes" id="UP000032180">
    <property type="component" value="Chromosome 6"/>
</dbReference>
<comment type="function">
    <text evidence="26">The processed protein kinase Xa21 chain released by protein cleavage after X.oryzae pv. oryzae protein Ax21 detection translocates into the nucleus where it can bind and regulate WRKY62, a transcription factor. Confers resistance to the bacterial pathogen X.oryzae pv. oryzae (Xoo).</text>
</comment>
<keyword evidence="13" id="KW-0732">Signal</keyword>
<proteinExistence type="inferred from homology"/>
<dbReference type="SMART" id="SM00369">
    <property type="entry name" value="LRR_TYP"/>
    <property type="match status" value="9"/>
</dbReference>
<evidence type="ECO:0000256" key="26">
    <source>
        <dbReference type="ARBA" id="ARBA00056628"/>
    </source>
</evidence>
<evidence type="ECO:0000256" key="21">
    <source>
        <dbReference type="ARBA" id="ARBA00023170"/>
    </source>
</evidence>
<evidence type="ECO:0000256" key="16">
    <source>
        <dbReference type="ARBA" id="ARBA00022777"/>
    </source>
</evidence>
<keyword evidence="16" id="KW-0418">Kinase</keyword>
<dbReference type="Gene3D" id="1.10.510.10">
    <property type="entry name" value="Transferase(Phosphotransferase) domain 1"/>
    <property type="match status" value="1"/>
</dbReference>
<evidence type="ECO:0000256" key="14">
    <source>
        <dbReference type="ARBA" id="ARBA00022737"/>
    </source>
</evidence>
<dbReference type="Gene3D" id="3.80.10.10">
    <property type="entry name" value="Ribonuclease Inhibitor"/>
    <property type="match status" value="3"/>
</dbReference>
<dbReference type="SUPFAM" id="SSF52047">
    <property type="entry name" value="RNI-like"/>
    <property type="match status" value="1"/>
</dbReference>
<keyword evidence="11" id="KW-0808">Transferase</keyword>
<comment type="subcellular location">
    <subcellularLocation>
        <location evidence="2">Cell membrane</location>
        <topology evidence="2">Single-pass membrane protein</topology>
    </subcellularLocation>
    <subcellularLocation>
        <location evidence="3">Endoplasmic reticulum membrane</location>
        <topology evidence="3">Single-pass membrane protein</topology>
    </subcellularLocation>
    <subcellularLocation>
        <location evidence="4">Membrane</location>
        <topology evidence="4">Single-pass type I membrane protein</topology>
    </subcellularLocation>
</comment>
<keyword evidence="17" id="KW-0256">Endoplasmic reticulum</keyword>
<dbReference type="GO" id="GO:0004674">
    <property type="term" value="F:protein serine/threonine kinase activity"/>
    <property type="evidence" value="ECO:0007669"/>
    <property type="project" value="UniProtKB-KW"/>
</dbReference>
<dbReference type="HOGENOM" id="CLU_000288_22_0_1"/>
<dbReference type="FunFam" id="3.30.200.20:FF:000432">
    <property type="entry name" value="LRR receptor-like serine/threonine-protein kinase EFR"/>
    <property type="match status" value="1"/>
</dbReference>
<evidence type="ECO:0000256" key="5">
    <source>
        <dbReference type="ARBA" id="ARBA00008684"/>
    </source>
</evidence>
<dbReference type="PANTHER" id="PTHR27008:SF373">
    <property type="entry name" value="OS06G0586400 PROTEIN"/>
    <property type="match status" value="1"/>
</dbReference>
<dbReference type="InterPro" id="IPR001611">
    <property type="entry name" value="Leu-rich_rpt"/>
</dbReference>
<evidence type="ECO:0000256" key="19">
    <source>
        <dbReference type="ARBA" id="ARBA00022989"/>
    </source>
</evidence>
<keyword evidence="9" id="KW-0597">Phosphoprotein</keyword>
<dbReference type="GO" id="GO:0005789">
    <property type="term" value="C:endoplasmic reticulum membrane"/>
    <property type="evidence" value="ECO:0007669"/>
    <property type="project" value="UniProtKB-SubCell"/>
</dbReference>
<dbReference type="Pfam" id="PF07714">
    <property type="entry name" value="PK_Tyr_Ser-Thr"/>
    <property type="match status" value="1"/>
</dbReference>
<evidence type="ECO:0000256" key="13">
    <source>
        <dbReference type="ARBA" id="ARBA00022729"/>
    </source>
</evidence>